<accession>A0ABV0KKK4</accession>
<dbReference type="EMBL" id="JAMPLM010000013">
    <property type="protein sequence ID" value="MEP1059787.1"/>
    <property type="molecule type" value="Genomic_DNA"/>
</dbReference>
<dbReference type="CDD" id="cd03801">
    <property type="entry name" value="GT4_PimA-like"/>
    <property type="match status" value="1"/>
</dbReference>
<gene>
    <name evidence="1" type="ORF">NDI38_15210</name>
</gene>
<reference evidence="1 2" key="1">
    <citation type="submission" date="2022-04" db="EMBL/GenBank/DDBJ databases">
        <title>Positive selection, recombination, and allopatry shape intraspecific diversity of widespread and dominant cyanobacteria.</title>
        <authorList>
            <person name="Wei J."/>
            <person name="Shu W."/>
            <person name="Hu C."/>
        </authorList>
    </citation>
    <scope>NUCLEOTIDE SEQUENCE [LARGE SCALE GENOMIC DNA]</scope>
    <source>
        <strain evidence="1 2">AS-A4</strain>
    </source>
</reference>
<dbReference type="PANTHER" id="PTHR12526:SF600">
    <property type="entry name" value="GLYCOSYL TRANSFERASE GROUP 1"/>
    <property type="match status" value="1"/>
</dbReference>
<sequence>MLIAMRMLFVSTHFPSDLRLDVQGTYKRMAMFIDAIKLVLKKSRSAKAQLDVLFYVPPEIDTSPSAIATAEKALSEHWDLPLKLFLCPEFVYTEPLSKWQQQAPGMLNFFQQRDLVRTSQPLQIQAFETCLSRKPAAVFIHRLRSMCPALLTRQPLPPIFFDLDDIEHIAFLRDIRQPPTRLVTSLYYLQLPALWWGERQAMRLAKQTYVCSQQDRAYLTNQGIAGVVTIPNAVKLPQPQPLTAKPTLLLLGAYHYYPNINAANFLIEEVFPQVREQVPEARLIIAGKQPENIRSYQRGIPGVEFTGFVDDLEALYRRSRVVCCPILSGGGTRVKLVEAAAYGKPMVSTSIGAEGLEFQDGREFLRRDDPRAFADACVSLLQNDEQCERLGAAARMTAIKHYDRANIVHLIQQSMQQVLKVPERSKRVVSHSS</sequence>
<dbReference type="SUPFAM" id="SSF53756">
    <property type="entry name" value="UDP-Glycosyltransferase/glycogen phosphorylase"/>
    <property type="match status" value="1"/>
</dbReference>
<protein>
    <submittedName>
        <fullName evidence="1">Glycosyltransferase family 4 protein</fullName>
    </submittedName>
</protein>
<dbReference type="Proteomes" id="UP001476950">
    <property type="component" value="Unassembled WGS sequence"/>
</dbReference>
<keyword evidence="2" id="KW-1185">Reference proteome</keyword>
<organism evidence="1 2">
    <name type="scientific">Stenomitos frigidus AS-A4</name>
    <dbReference type="NCBI Taxonomy" id="2933935"/>
    <lineage>
        <taxon>Bacteria</taxon>
        <taxon>Bacillati</taxon>
        <taxon>Cyanobacteriota</taxon>
        <taxon>Cyanophyceae</taxon>
        <taxon>Leptolyngbyales</taxon>
        <taxon>Leptolyngbyaceae</taxon>
        <taxon>Stenomitos</taxon>
    </lineage>
</organism>
<dbReference type="Gene3D" id="3.40.50.2000">
    <property type="entry name" value="Glycogen Phosphorylase B"/>
    <property type="match status" value="2"/>
</dbReference>
<proteinExistence type="predicted"/>
<evidence type="ECO:0000313" key="2">
    <source>
        <dbReference type="Proteomes" id="UP001476950"/>
    </source>
</evidence>
<comment type="caution">
    <text evidence="1">The sequence shown here is derived from an EMBL/GenBank/DDBJ whole genome shotgun (WGS) entry which is preliminary data.</text>
</comment>
<name>A0ABV0KKK4_9CYAN</name>
<dbReference type="Pfam" id="PF13692">
    <property type="entry name" value="Glyco_trans_1_4"/>
    <property type="match status" value="1"/>
</dbReference>
<dbReference type="RefSeq" id="WP_199305304.1">
    <property type="nucleotide sequence ID" value="NZ_JAMPLM010000013.1"/>
</dbReference>
<dbReference type="PANTHER" id="PTHR12526">
    <property type="entry name" value="GLYCOSYLTRANSFERASE"/>
    <property type="match status" value="1"/>
</dbReference>
<evidence type="ECO:0000313" key="1">
    <source>
        <dbReference type="EMBL" id="MEP1059787.1"/>
    </source>
</evidence>